<feature type="region of interest" description="Disordered" evidence="8">
    <location>
        <begin position="1"/>
        <end position="26"/>
    </location>
</feature>
<evidence type="ECO:0000256" key="7">
    <source>
        <dbReference type="RuleBase" id="RU367043"/>
    </source>
</evidence>
<protein>
    <recommendedName>
        <fullName evidence="7">Mitochondrial import inner membrane translocase subunit</fullName>
    </recommendedName>
</protein>
<comment type="subunit">
    <text evidence="7">Heterohexamer.</text>
</comment>
<evidence type="ECO:0000313" key="11">
    <source>
        <dbReference type="Proteomes" id="UP000243052"/>
    </source>
</evidence>
<keyword evidence="11" id="KW-1185">Reference proteome</keyword>
<dbReference type="Pfam" id="PF02953">
    <property type="entry name" value="zf-Tim10_DDP"/>
    <property type="match status" value="1"/>
</dbReference>
<comment type="similarity">
    <text evidence="1 7">Belongs to the small Tim family.</text>
</comment>
<keyword evidence="5" id="KW-0472">Membrane</keyword>
<comment type="function">
    <text evidence="7">Mitochondrial intermembrane chaperone that participates in the import and insertion of some multi-pass transmembrane proteins into the mitochondrial inner membrane. Also required for the transfer of beta-barrel precursors from the TOM complex to the sorting and assembly machinery (SAM complex) of the outer membrane. Acts as a chaperone-like protein that protects the hydrophobic precursors from aggregation and guide them through the mitochondrial intermembrane space.</text>
</comment>
<dbReference type="GO" id="GO:0015031">
    <property type="term" value="P:protein transport"/>
    <property type="evidence" value="ECO:0007669"/>
    <property type="project" value="UniProtKB-KW"/>
</dbReference>
<dbReference type="GeneID" id="28726163"/>
<dbReference type="InterPro" id="IPR004217">
    <property type="entry name" value="Tim10-like"/>
</dbReference>
<feature type="compositionally biased region" description="Polar residues" evidence="8">
    <location>
        <begin position="12"/>
        <end position="24"/>
    </location>
</feature>
<keyword evidence="7" id="KW-0496">Mitochondrion</keyword>
<dbReference type="GO" id="GO:0005743">
    <property type="term" value="C:mitochondrial inner membrane"/>
    <property type="evidence" value="ECO:0007669"/>
    <property type="project" value="UniProtKB-SubCell"/>
</dbReference>
<accession>A0A0X8HWH0</accession>
<keyword evidence="7" id="KW-0813">Transport</keyword>
<dbReference type="Proteomes" id="UP000243052">
    <property type="component" value="Chromosome viii"/>
</dbReference>
<keyword evidence="7" id="KW-0143">Chaperone</keyword>
<evidence type="ECO:0000256" key="6">
    <source>
        <dbReference type="ARBA" id="ARBA00023157"/>
    </source>
</evidence>
<evidence type="ECO:0000256" key="5">
    <source>
        <dbReference type="ARBA" id="ARBA00023136"/>
    </source>
</evidence>
<evidence type="ECO:0000256" key="1">
    <source>
        <dbReference type="ARBA" id="ARBA00006720"/>
    </source>
</evidence>
<dbReference type="STRING" id="45286.A0A0X8HWH0"/>
<evidence type="ECO:0000259" key="9">
    <source>
        <dbReference type="Pfam" id="PF02953"/>
    </source>
</evidence>
<dbReference type="OrthoDB" id="7813104at2759"/>
<comment type="subcellular location">
    <subcellularLocation>
        <location evidence="7">Mitochondrion inner membrane</location>
        <topology evidence="7">Peripheral membrane protein</topology>
        <orientation evidence="7">Intermembrane side</orientation>
    </subcellularLocation>
</comment>
<keyword evidence="6 7" id="KW-1015">Disulfide bond</keyword>
<dbReference type="AlphaFoldDB" id="A0A0X8HWH0"/>
<organism evidence="10 11">
    <name type="scientific">Eremothecium sinecaudum</name>
    <dbReference type="NCBI Taxonomy" id="45286"/>
    <lineage>
        <taxon>Eukaryota</taxon>
        <taxon>Fungi</taxon>
        <taxon>Dikarya</taxon>
        <taxon>Ascomycota</taxon>
        <taxon>Saccharomycotina</taxon>
        <taxon>Saccharomycetes</taxon>
        <taxon>Saccharomycetales</taxon>
        <taxon>Saccharomycetaceae</taxon>
        <taxon>Eremothecium</taxon>
    </lineage>
</organism>
<evidence type="ECO:0000256" key="8">
    <source>
        <dbReference type="SAM" id="MobiDB-lite"/>
    </source>
</evidence>
<dbReference type="InterPro" id="IPR035427">
    <property type="entry name" value="Tim10-like_dom_sf"/>
</dbReference>
<dbReference type="SUPFAM" id="SSF144122">
    <property type="entry name" value="Tim10-like"/>
    <property type="match status" value="1"/>
</dbReference>
<gene>
    <name evidence="10" type="ORF">AW171_hschr84857</name>
</gene>
<proteinExistence type="inferred from homology"/>
<dbReference type="RefSeq" id="XP_017989795.1">
    <property type="nucleotide sequence ID" value="XM_018134306.1"/>
</dbReference>
<reference evidence="10 11" key="1">
    <citation type="submission" date="2016-01" db="EMBL/GenBank/DDBJ databases">
        <title>Genome sequence of the yeast Holleya sinecauda.</title>
        <authorList>
            <person name="Dietrich F.S."/>
        </authorList>
    </citation>
    <scope>NUCLEOTIDE SEQUENCE [LARGE SCALE GENOMIC DNA]</scope>
    <source>
        <strain evidence="10 11">ATCC 58844</strain>
    </source>
</reference>
<keyword evidence="3 7" id="KW-0653">Protein transport</keyword>
<evidence type="ECO:0000313" key="10">
    <source>
        <dbReference type="EMBL" id="AMD22799.1"/>
    </source>
</evidence>
<name>A0A0X8HWH0_9SACH</name>
<comment type="domain">
    <text evidence="7">The twin CX3C motif contains 4 conserved Cys residues that form 2 disulfide bonds in the mitochondrial intermembrane space.</text>
</comment>
<keyword evidence="4 7" id="KW-0811">Translocation</keyword>
<keyword evidence="2 7" id="KW-0999">Mitochondrion inner membrane</keyword>
<feature type="domain" description="Tim10-like" evidence="9">
    <location>
        <begin position="33"/>
        <end position="90"/>
    </location>
</feature>
<dbReference type="EMBL" id="CP014248">
    <property type="protein sequence ID" value="AMD22799.1"/>
    <property type="molecule type" value="Genomic_DNA"/>
</dbReference>
<evidence type="ECO:0000256" key="3">
    <source>
        <dbReference type="ARBA" id="ARBA00022927"/>
    </source>
</evidence>
<dbReference type="Gene3D" id="1.10.287.810">
    <property type="entry name" value="Mitochondrial import inner membrane translocase subunit tim13 like domains"/>
    <property type="match status" value="1"/>
</dbReference>
<evidence type="ECO:0000256" key="4">
    <source>
        <dbReference type="ARBA" id="ARBA00023010"/>
    </source>
</evidence>
<sequence>MALSSIFGGGSPSQQPTIPQTDPSNIKDKLKTQISHELAVANLTELVNAVTENCFKNCQKAPFNSQDNGCVDKCLVKYMRCWNIISQSYVERIQQTSSSGI</sequence>
<evidence type="ECO:0000256" key="2">
    <source>
        <dbReference type="ARBA" id="ARBA00022792"/>
    </source>
</evidence>